<dbReference type="EnsemblPlants" id="OB06G12370.1">
    <property type="protein sequence ID" value="OB06G12370.1"/>
    <property type="gene ID" value="OB06G12370"/>
</dbReference>
<sequence length="133" mass="14017">MRGTRRRALAYRSEGVHSSRTAAWSLDSRSFFRAPPPPSQPASSSSPLPADLSAVLFPLPLDTGLPGEHGATLSSSAATAPWLPSCSDAMATPEFRKRPGGGGGGGEPGRRRRRHSQAQPEAQAKIQALPLHV</sequence>
<reference evidence="2" key="1">
    <citation type="journal article" date="2013" name="Nat. Commun.">
        <title>Whole-genome sequencing of Oryza brachyantha reveals mechanisms underlying Oryza genome evolution.</title>
        <authorList>
            <person name="Chen J."/>
            <person name="Huang Q."/>
            <person name="Gao D."/>
            <person name="Wang J."/>
            <person name="Lang Y."/>
            <person name="Liu T."/>
            <person name="Li B."/>
            <person name="Bai Z."/>
            <person name="Luis Goicoechea J."/>
            <person name="Liang C."/>
            <person name="Chen C."/>
            <person name="Zhang W."/>
            <person name="Sun S."/>
            <person name="Liao Y."/>
            <person name="Zhang X."/>
            <person name="Yang L."/>
            <person name="Song C."/>
            <person name="Wang M."/>
            <person name="Shi J."/>
            <person name="Liu G."/>
            <person name="Liu J."/>
            <person name="Zhou H."/>
            <person name="Zhou W."/>
            <person name="Yu Q."/>
            <person name="An N."/>
            <person name="Chen Y."/>
            <person name="Cai Q."/>
            <person name="Wang B."/>
            <person name="Liu B."/>
            <person name="Min J."/>
            <person name="Huang Y."/>
            <person name="Wu H."/>
            <person name="Li Z."/>
            <person name="Zhang Y."/>
            <person name="Yin Y."/>
            <person name="Song W."/>
            <person name="Jiang J."/>
            <person name="Jackson S.A."/>
            <person name="Wing R.A."/>
            <person name="Wang J."/>
            <person name="Chen M."/>
        </authorList>
    </citation>
    <scope>NUCLEOTIDE SEQUENCE [LARGE SCALE GENOMIC DNA]</scope>
    <source>
        <strain evidence="2">cv. IRGC 101232</strain>
    </source>
</reference>
<evidence type="ECO:0000256" key="1">
    <source>
        <dbReference type="SAM" id="MobiDB-lite"/>
    </source>
</evidence>
<keyword evidence="3" id="KW-1185">Reference proteome</keyword>
<evidence type="ECO:0000313" key="2">
    <source>
        <dbReference type="EnsemblPlants" id="OB06G12370.1"/>
    </source>
</evidence>
<feature type="region of interest" description="Disordered" evidence="1">
    <location>
        <begin position="26"/>
        <end position="133"/>
    </location>
</feature>
<dbReference type="HOGENOM" id="CLU_1909896_0_0_1"/>
<dbReference type="AlphaFoldDB" id="J3MB43"/>
<organism evidence="2">
    <name type="scientific">Oryza brachyantha</name>
    <name type="common">malo sina</name>
    <dbReference type="NCBI Taxonomy" id="4533"/>
    <lineage>
        <taxon>Eukaryota</taxon>
        <taxon>Viridiplantae</taxon>
        <taxon>Streptophyta</taxon>
        <taxon>Embryophyta</taxon>
        <taxon>Tracheophyta</taxon>
        <taxon>Spermatophyta</taxon>
        <taxon>Magnoliopsida</taxon>
        <taxon>Liliopsida</taxon>
        <taxon>Poales</taxon>
        <taxon>Poaceae</taxon>
        <taxon>BOP clade</taxon>
        <taxon>Oryzoideae</taxon>
        <taxon>Oryzeae</taxon>
        <taxon>Oryzinae</taxon>
        <taxon>Oryza</taxon>
    </lineage>
</organism>
<accession>J3MB43</accession>
<evidence type="ECO:0000313" key="3">
    <source>
        <dbReference type="Proteomes" id="UP000006038"/>
    </source>
</evidence>
<feature type="compositionally biased region" description="Low complexity" evidence="1">
    <location>
        <begin position="41"/>
        <end position="54"/>
    </location>
</feature>
<proteinExistence type="predicted"/>
<dbReference type="Proteomes" id="UP000006038">
    <property type="component" value="Chromosome 6"/>
</dbReference>
<reference evidence="2" key="2">
    <citation type="submission" date="2013-04" db="UniProtKB">
        <authorList>
            <consortium name="EnsemblPlants"/>
        </authorList>
    </citation>
    <scope>IDENTIFICATION</scope>
</reference>
<dbReference type="Gramene" id="OB06G12370.1">
    <property type="protein sequence ID" value="OB06G12370.1"/>
    <property type="gene ID" value="OB06G12370"/>
</dbReference>
<protein>
    <submittedName>
        <fullName evidence="2">Uncharacterized protein</fullName>
    </submittedName>
</protein>
<name>J3MB43_ORYBR</name>